<dbReference type="GO" id="GO:0030681">
    <property type="term" value="C:multimeric ribonuclease P complex"/>
    <property type="evidence" value="ECO:0007669"/>
    <property type="project" value="TreeGrafter"/>
</dbReference>
<sequence length="158" mass="18007">MKNPAKNLLGTETTRRDRFTPVADCPPIDKPAHEARRRGTVSAVARAFERKSAFRILCEGKFENDYHCDVTPAFYKKNINRAVRSLFGESACSSNIDLLKYNPTTLEAVIRVPKHLYVKVHASLTLCANYFDCPCRYIIHKTSPLLLSFQGDSRNYKH</sequence>
<comment type="similarity">
    <text evidence="1">Belongs to the eukaryotic/archaeal RNase P protein component 2 family.</text>
</comment>
<dbReference type="PANTHER" id="PTHR15441:SF1">
    <property type="entry name" value="RIBONUCLEASE P PROTEIN SUBUNIT P14"/>
    <property type="match status" value="1"/>
</dbReference>
<evidence type="ECO:0000313" key="4">
    <source>
        <dbReference type="Proteomes" id="UP001431783"/>
    </source>
</evidence>
<dbReference type="EMBL" id="JARQZJ010000092">
    <property type="protein sequence ID" value="KAK9884078.1"/>
    <property type="molecule type" value="Genomic_DNA"/>
</dbReference>
<evidence type="ECO:0000256" key="2">
    <source>
        <dbReference type="ARBA" id="ARBA00022694"/>
    </source>
</evidence>
<keyword evidence="4" id="KW-1185">Reference proteome</keyword>
<dbReference type="Proteomes" id="UP001431783">
    <property type="component" value="Unassembled WGS sequence"/>
</dbReference>
<organism evidence="3 4">
    <name type="scientific">Henosepilachna vigintioctopunctata</name>
    <dbReference type="NCBI Taxonomy" id="420089"/>
    <lineage>
        <taxon>Eukaryota</taxon>
        <taxon>Metazoa</taxon>
        <taxon>Ecdysozoa</taxon>
        <taxon>Arthropoda</taxon>
        <taxon>Hexapoda</taxon>
        <taxon>Insecta</taxon>
        <taxon>Pterygota</taxon>
        <taxon>Neoptera</taxon>
        <taxon>Endopterygota</taxon>
        <taxon>Coleoptera</taxon>
        <taxon>Polyphaga</taxon>
        <taxon>Cucujiformia</taxon>
        <taxon>Coccinelloidea</taxon>
        <taxon>Coccinellidae</taxon>
        <taxon>Epilachninae</taxon>
        <taxon>Epilachnini</taxon>
        <taxon>Henosepilachna</taxon>
    </lineage>
</organism>
<name>A0AAW1UMQ9_9CUCU</name>
<dbReference type="GO" id="GO:0033204">
    <property type="term" value="F:ribonuclease P RNA binding"/>
    <property type="evidence" value="ECO:0007669"/>
    <property type="project" value="TreeGrafter"/>
</dbReference>
<proteinExistence type="inferred from homology"/>
<accession>A0AAW1UMQ9</accession>
<dbReference type="GO" id="GO:0001682">
    <property type="term" value="P:tRNA 5'-leader removal"/>
    <property type="evidence" value="ECO:0007669"/>
    <property type="project" value="InterPro"/>
</dbReference>
<gene>
    <name evidence="3" type="ORF">WA026_005016</name>
</gene>
<dbReference type="InterPro" id="IPR038085">
    <property type="entry name" value="Rnp2-like_sf"/>
</dbReference>
<evidence type="ECO:0000256" key="1">
    <source>
        <dbReference type="ARBA" id="ARBA00010800"/>
    </source>
</evidence>
<protein>
    <submittedName>
        <fullName evidence="3">Uncharacterized protein</fullName>
    </submittedName>
</protein>
<evidence type="ECO:0000313" key="3">
    <source>
        <dbReference type="EMBL" id="KAK9884078.1"/>
    </source>
</evidence>
<keyword evidence="2" id="KW-0819">tRNA processing</keyword>
<reference evidence="3 4" key="1">
    <citation type="submission" date="2023-03" db="EMBL/GenBank/DDBJ databases">
        <title>Genome insight into feeding habits of ladybird beetles.</title>
        <authorList>
            <person name="Li H.-S."/>
            <person name="Huang Y.-H."/>
            <person name="Pang H."/>
        </authorList>
    </citation>
    <scope>NUCLEOTIDE SEQUENCE [LARGE SCALE GENOMIC DNA]</scope>
    <source>
        <strain evidence="3">SYSU_2023b</strain>
        <tissue evidence="3">Whole body</tissue>
    </source>
</reference>
<dbReference type="Gene3D" id="3.30.70.3250">
    <property type="entry name" value="Ribonuclease P, Pop5 subunit"/>
    <property type="match status" value="1"/>
</dbReference>
<comment type="caution">
    <text evidence="3">The sequence shown here is derived from an EMBL/GenBank/DDBJ whole genome shotgun (WGS) entry which is preliminary data.</text>
</comment>
<dbReference type="InterPro" id="IPR002759">
    <property type="entry name" value="Pop5/Rpp14/Rnp2-like"/>
</dbReference>
<dbReference type="GO" id="GO:0005730">
    <property type="term" value="C:nucleolus"/>
    <property type="evidence" value="ECO:0007669"/>
    <property type="project" value="TreeGrafter"/>
</dbReference>
<dbReference type="Pfam" id="PF01900">
    <property type="entry name" value="RNase_P_Rpp14"/>
    <property type="match status" value="1"/>
</dbReference>
<dbReference type="SUPFAM" id="SSF160350">
    <property type="entry name" value="Rnp2-like"/>
    <property type="match status" value="1"/>
</dbReference>
<dbReference type="PANTHER" id="PTHR15441">
    <property type="entry name" value="RIBONUCLEASE P PROTEIN SUBUNIT P14"/>
    <property type="match status" value="1"/>
</dbReference>
<dbReference type="AlphaFoldDB" id="A0AAW1UMQ9"/>